<gene>
    <name evidence="2" type="ORF">H4Q32_025392</name>
</gene>
<dbReference type="InterPro" id="IPR004244">
    <property type="entry name" value="Transposase_22"/>
</dbReference>
<feature type="region of interest" description="Disordered" evidence="1">
    <location>
        <begin position="110"/>
        <end position="129"/>
    </location>
</feature>
<reference evidence="2 3" key="1">
    <citation type="submission" date="2022-01" db="EMBL/GenBank/DDBJ databases">
        <title>A high-quality chromosome-level genome assembly of rohu carp, Labeo rohita.</title>
        <authorList>
            <person name="Arick M.A. II"/>
            <person name="Hsu C.-Y."/>
            <person name="Magbanua Z."/>
            <person name="Pechanova O."/>
            <person name="Grover C."/>
            <person name="Miller E."/>
            <person name="Thrash A."/>
            <person name="Ezzel L."/>
            <person name="Alam S."/>
            <person name="Benzie J."/>
            <person name="Hamilton M."/>
            <person name="Karsi A."/>
            <person name="Lawrence M.L."/>
            <person name="Peterson D.G."/>
        </authorList>
    </citation>
    <scope>NUCLEOTIDE SEQUENCE [LARGE SCALE GENOMIC DNA]</scope>
    <source>
        <strain evidence="3">BAU-BD-2019</strain>
        <tissue evidence="2">Blood</tissue>
    </source>
</reference>
<evidence type="ECO:0000313" key="3">
    <source>
        <dbReference type="Proteomes" id="UP000830375"/>
    </source>
</evidence>
<name>A0ABQ8L0V8_LABRO</name>
<accession>A0ABQ8L0V8</accession>
<keyword evidence="3" id="KW-1185">Reference proteome</keyword>
<dbReference type="EMBL" id="JACTAM010002832">
    <property type="protein sequence ID" value="KAI2642956.1"/>
    <property type="molecule type" value="Genomic_DNA"/>
</dbReference>
<evidence type="ECO:0000313" key="2">
    <source>
        <dbReference type="EMBL" id="KAI2642956.1"/>
    </source>
</evidence>
<proteinExistence type="predicted"/>
<dbReference type="PANTHER" id="PTHR11505">
    <property type="entry name" value="L1 TRANSPOSABLE ELEMENT-RELATED"/>
    <property type="match status" value="1"/>
</dbReference>
<feature type="compositionally biased region" description="Basic and acidic residues" evidence="1">
    <location>
        <begin position="110"/>
        <end position="123"/>
    </location>
</feature>
<dbReference type="Proteomes" id="UP000830375">
    <property type="component" value="Unassembled WGS sequence"/>
</dbReference>
<organism evidence="2 3">
    <name type="scientific">Labeo rohita</name>
    <name type="common">Indian major carp</name>
    <name type="synonym">Cyprinus rohita</name>
    <dbReference type="NCBI Taxonomy" id="84645"/>
    <lineage>
        <taxon>Eukaryota</taxon>
        <taxon>Metazoa</taxon>
        <taxon>Chordata</taxon>
        <taxon>Craniata</taxon>
        <taxon>Vertebrata</taxon>
        <taxon>Euteleostomi</taxon>
        <taxon>Actinopterygii</taxon>
        <taxon>Neopterygii</taxon>
        <taxon>Teleostei</taxon>
        <taxon>Ostariophysi</taxon>
        <taxon>Cypriniformes</taxon>
        <taxon>Cyprinidae</taxon>
        <taxon>Labeoninae</taxon>
        <taxon>Labeonini</taxon>
        <taxon>Labeo</taxon>
    </lineage>
</organism>
<protein>
    <submittedName>
        <fullName evidence="2">LINE-1 type transposase domain-containing protein 1</fullName>
    </submittedName>
</protein>
<comment type="caution">
    <text evidence="2">The sequence shown here is derived from an EMBL/GenBank/DDBJ whole genome shotgun (WGS) entry which is preliminary data.</text>
</comment>
<sequence>MAAKSAKQGKKDQKAVACGDDGKEVSMAAIANLLEEHRAALSADFKITVSTLETVDQIQTTVVDLESRSRRNNIRIIGLPESTEGPRPSVFFSELLAEVFGDGVLESPPECDRAHRSLSDKPKPGQRPRPVIVRLHRFQQKEKIIREIIMAGWTVYVAMASRSP</sequence>
<dbReference type="Gene3D" id="3.30.70.1820">
    <property type="entry name" value="L1 transposable element, RRM domain"/>
    <property type="match status" value="1"/>
</dbReference>
<evidence type="ECO:0000256" key="1">
    <source>
        <dbReference type="SAM" id="MobiDB-lite"/>
    </source>
</evidence>